<dbReference type="Proteomes" id="UP000616114">
    <property type="component" value="Unassembled WGS sequence"/>
</dbReference>
<dbReference type="NCBIfam" id="TIGR00011">
    <property type="entry name" value="YbaK_EbsC"/>
    <property type="match status" value="1"/>
</dbReference>
<dbReference type="CDD" id="cd00002">
    <property type="entry name" value="YbaK_deacylase"/>
    <property type="match status" value="1"/>
</dbReference>
<reference evidence="6" key="1">
    <citation type="journal article" date="2014" name="Int. J. Syst. Evol. Microbiol.">
        <title>Complete genome sequence of Corynebacterium casei LMG S-19264T (=DSM 44701T), isolated from a smear-ripened cheese.</title>
        <authorList>
            <consortium name="US DOE Joint Genome Institute (JGI-PGF)"/>
            <person name="Walter F."/>
            <person name="Albersmeier A."/>
            <person name="Kalinowski J."/>
            <person name="Ruckert C."/>
        </authorList>
    </citation>
    <scope>NUCLEOTIDE SEQUENCE</scope>
    <source>
        <strain evidence="6">CGMCC 1.12785</strain>
    </source>
</reference>
<dbReference type="InterPro" id="IPR004369">
    <property type="entry name" value="Prolyl-tRNA_editing_YbaK/EbsC"/>
</dbReference>
<evidence type="ECO:0000313" key="7">
    <source>
        <dbReference type="Proteomes" id="UP000616114"/>
    </source>
</evidence>
<name>A0A8J2U164_9MICO</name>
<sequence length="168" mass="17908">MSRISLKEKHPAATPALRVLSMAGASYTLHQFEHNPHARSLGHEVCSQLGVDPERVLKTLMISVDDTLVTAVVPVSGQLDLRALASAVGGKRAQLAGIAEAERRTGYVRGGTSPLGQRNPSPTVVDITALDYETVLVSAGRRGMEIELSPHDLVLLTNAQVARIANLD</sequence>
<dbReference type="GO" id="GO:0002161">
    <property type="term" value="F:aminoacyl-tRNA deacylase activity"/>
    <property type="evidence" value="ECO:0007669"/>
    <property type="project" value="InterPro"/>
</dbReference>
<dbReference type="Pfam" id="PF04073">
    <property type="entry name" value="tRNA_edit"/>
    <property type="match status" value="1"/>
</dbReference>
<keyword evidence="3 4" id="KW-0456">Lyase</keyword>
<dbReference type="AlphaFoldDB" id="A0A8J2U164"/>
<dbReference type="GO" id="GO:0006412">
    <property type="term" value="P:translation"/>
    <property type="evidence" value="ECO:0007669"/>
    <property type="project" value="UniProtKB-KW"/>
</dbReference>
<protein>
    <recommendedName>
        <fullName evidence="4">Cys-tRNA(Pro)/Cys-tRNA(Cys) deacylase</fullName>
        <ecNumber evidence="4">4.2.-.-</ecNumber>
    </recommendedName>
</protein>
<evidence type="ECO:0000313" key="6">
    <source>
        <dbReference type="EMBL" id="GGA28002.1"/>
    </source>
</evidence>
<accession>A0A8J2U164</accession>
<gene>
    <name evidence="6" type="ORF">GCM10011333_33460</name>
</gene>
<comment type="similarity">
    <text evidence="1 4">Belongs to the prolyl-tRNA editing family. YbaK/EbsC subfamily.</text>
</comment>
<organism evidence="6 7">
    <name type="scientific">Sediminivirga luteola</name>
    <dbReference type="NCBI Taxonomy" id="1774748"/>
    <lineage>
        <taxon>Bacteria</taxon>
        <taxon>Bacillati</taxon>
        <taxon>Actinomycetota</taxon>
        <taxon>Actinomycetes</taxon>
        <taxon>Micrococcales</taxon>
        <taxon>Brevibacteriaceae</taxon>
        <taxon>Sediminivirga</taxon>
    </lineage>
</organism>
<reference evidence="6" key="2">
    <citation type="submission" date="2020-09" db="EMBL/GenBank/DDBJ databases">
        <authorList>
            <person name="Sun Q."/>
            <person name="Zhou Y."/>
        </authorList>
    </citation>
    <scope>NUCLEOTIDE SEQUENCE</scope>
    <source>
        <strain evidence="6">CGMCC 1.12785</strain>
    </source>
</reference>
<dbReference type="RefSeq" id="WP_188552015.1">
    <property type="nucleotide sequence ID" value="NZ_BMFY01000022.1"/>
</dbReference>
<evidence type="ECO:0000256" key="1">
    <source>
        <dbReference type="ARBA" id="ARBA00009798"/>
    </source>
</evidence>
<dbReference type="PIRSF" id="PIRSF006181">
    <property type="entry name" value="EbsC_YbaK"/>
    <property type="match status" value="1"/>
</dbReference>
<dbReference type="PANTHER" id="PTHR30411:SF0">
    <property type="entry name" value="CYS-TRNA(PRO)_CYS-TRNA(CYS) DEACYLASE YBAK"/>
    <property type="match status" value="1"/>
</dbReference>
<dbReference type="SUPFAM" id="SSF55826">
    <property type="entry name" value="YbaK/ProRS associated domain"/>
    <property type="match status" value="1"/>
</dbReference>
<dbReference type="EC" id="4.2.-.-" evidence="4"/>
<dbReference type="EMBL" id="BMFY01000022">
    <property type="protein sequence ID" value="GGA28002.1"/>
    <property type="molecule type" value="Genomic_DNA"/>
</dbReference>
<keyword evidence="2 4" id="KW-0648">Protein biosynthesis</keyword>
<evidence type="ECO:0000256" key="3">
    <source>
        <dbReference type="ARBA" id="ARBA00023239"/>
    </source>
</evidence>
<feature type="domain" description="YbaK/aminoacyl-tRNA synthetase-associated" evidence="5">
    <location>
        <begin position="37"/>
        <end position="154"/>
    </location>
</feature>
<dbReference type="Gene3D" id="3.90.960.10">
    <property type="entry name" value="YbaK/aminoacyl-tRNA synthetase-associated domain"/>
    <property type="match status" value="1"/>
</dbReference>
<dbReference type="GO" id="GO:0016829">
    <property type="term" value="F:lyase activity"/>
    <property type="evidence" value="ECO:0007669"/>
    <property type="project" value="UniProtKB-KW"/>
</dbReference>
<comment type="caution">
    <text evidence="6">The sequence shown here is derived from an EMBL/GenBank/DDBJ whole genome shotgun (WGS) entry which is preliminary data.</text>
</comment>
<evidence type="ECO:0000259" key="5">
    <source>
        <dbReference type="Pfam" id="PF04073"/>
    </source>
</evidence>
<dbReference type="InterPro" id="IPR036754">
    <property type="entry name" value="YbaK/aa-tRNA-synt-asso_dom_sf"/>
</dbReference>
<evidence type="ECO:0000256" key="4">
    <source>
        <dbReference type="PIRNR" id="PIRNR006181"/>
    </source>
</evidence>
<keyword evidence="7" id="KW-1185">Reference proteome</keyword>
<dbReference type="PANTHER" id="PTHR30411">
    <property type="entry name" value="CYTOPLASMIC PROTEIN"/>
    <property type="match status" value="1"/>
</dbReference>
<proteinExistence type="inferred from homology"/>
<dbReference type="InterPro" id="IPR007214">
    <property type="entry name" value="YbaK/aa-tRNA-synth-assoc-dom"/>
</dbReference>
<evidence type="ECO:0000256" key="2">
    <source>
        <dbReference type="ARBA" id="ARBA00022917"/>
    </source>
</evidence>